<proteinExistence type="predicted"/>
<dbReference type="EMBL" id="CP011097">
    <property type="protein sequence ID" value="AJZ75527.1"/>
    <property type="molecule type" value="Genomic_DNA"/>
</dbReference>
<evidence type="ECO:0000313" key="1">
    <source>
        <dbReference type="EMBL" id="AJZ75527.1"/>
    </source>
</evidence>
<dbReference type="GeneID" id="24875378"/>
<reference evidence="1 2" key="1">
    <citation type="journal article" date="2016" name="Sci. Rep.">
        <title>A novel ammonia-oxidizing archaeon from wastewater treatment plant: Its enrichment, physiological and genomic characteristics.</title>
        <authorList>
            <person name="Li Y."/>
            <person name="Ding K."/>
            <person name="Wen X."/>
            <person name="Zhang B."/>
            <person name="Shen B."/>
            <person name="Yang Y."/>
        </authorList>
    </citation>
    <scope>NUCLEOTIDE SEQUENCE [LARGE SCALE GENOMIC DNA]</scope>
    <source>
        <strain evidence="1 2">SAT1</strain>
    </source>
</reference>
<dbReference type="KEGG" id="tah:SU86_003110"/>
<accession>A0A3G1B105</accession>
<sequence length="60" mass="6673">MIFSKKEKTIIAHTIEKCQSCGKESQRKFKEGDCLFAAGTECSSCKGQSRISKIFGQPIE</sequence>
<name>A0A3G1B105_9ARCH</name>
<protein>
    <submittedName>
        <fullName evidence="1">Uncharacterized protein</fullName>
    </submittedName>
</protein>
<keyword evidence="2" id="KW-1185">Reference proteome</keyword>
<organism evidence="1 2">
    <name type="scientific">Candidatus Nitrosotenuis cloacae</name>
    <dbReference type="NCBI Taxonomy" id="1603555"/>
    <lineage>
        <taxon>Archaea</taxon>
        <taxon>Nitrososphaerota</taxon>
        <taxon>Candidatus Nitrosotenuis</taxon>
    </lineage>
</organism>
<dbReference type="OrthoDB" id="1011at2157"/>
<dbReference type="STRING" id="1603555.SU86_003110"/>
<evidence type="ECO:0000313" key="2">
    <source>
        <dbReference type="Proteomes" id="UP000266745"/>
    </source>
</evidence>
<dbReference type="AlphaFoldDB" id="A0A3G1B105"/>
<dbReference type="RefSeq" id="WP_048188232.1">
    <property type="nucleotide sequence ID" value="NZ_CP011097.1"/>
</dbReference>
<dbReference type="Proteomes" id="UP000266745">
    <property type="component" value="Chromosome"/>
</dbReference>
<gene>
    <name evidence="1" type="ORF">SU86_003110</name>
</gene>